<accession>A0A5C0SJN5</accession>
<keyword evidence="3" id="KW-0408">Iron</keyword>
<comment type="similarity">
    <text evidence="1">Belongs to the HypD family.</text>
</comment>
<name>A0A5C0SJN5_9EURY</name>
<dbReference type="Gene3D" id="3.40.50.11740">
    <property type="entry name" value="HypD, alpha/beta domain 2"/>
    <property type="match status" value="2"/>
</dbReference>
<dbReference type="GeneID" id="41609267"/>
<keyword evidence="5" id="KW-1185">Reference proteome</keyword>
<dbReference type="PANTHER" id="PTHR30149">
    <property type="entry name" value="HYDROGENASE PROTEIN ASSEMBLY PROTEIN HYPD"/>
    <property type="match status" value="1"/>
</dbReference>
<dbReference type="KEGG" id="them:FPV09_05390"/>
<evidence type="ECO:0000313" key="5">
    <source>
        <dbReference type="Proteomes" id="UP000322631"/>
    </source>
</evidence>
<dbReference type="PANTHER" id="PTHR30149:SF0">
    <property type="entry name" value="HYDROGENASE MATURATION FACTOR HYPD"/>
    <property type="match status" value="1"/>
</dbReference>
<dbReference type="GO" id="GO:0005506">
    <property type="term" value="F:iron ion binding"/>
    <property type="evidence" value="ECO:0007669"/>
    <property type="project" value="TreeGrafter"/>
</dbReference>
<reference evidence="4 5" key="1">
    <citation type="submission" date="2019-07" db="EMBL/GenBank/DDBJ databases">
        <title>Complete genome of Thermococcus acidophilus.</title>
        <authorList>
            <person name="Li X."/>
        </authorList>
    </citation>
    <scope>NUCLEOTIDE SEQUENCE [LARGE SCALE GENOMIC DNA]</scope>
    <source>
        <strain evidence="4 5">SY113</strain>
    </source>
</reference>
<sequence>MGRGREGAGGVNVTDVLNAFKDRELAQKVVRKIREEAKGLDELRFMHVCGTHEDTVTRSGIRSLLPENVKIVSGPGCPVCITPVEDIVKMREIMKEAYEEGDRIILTTFGDMYKIPTPLGSFADLRGEGYDVRVVYSIFDTYKIAKENPERTVVHFSPGFETTTAPAAGMLNAVVEEGLENFKIYSVHRLTPPAVEALVKAGTRFHGLIDPGHVSTIIGVKGWEYITTDYGIPQVIAGFEPVDMLMAILLLIRMVKNGEVKILNEYTRVVKYEGNVTAQRLIEKFFDVTDAKWRALGTIPESGLELRKEWKELEIRTYYDPEVPELPDLEKGCICGAILRGLALPPQCPHFGKTCTPRSPIGPCMVSYEGTCSIFYKYGALF</sequence>
<dbReference type="GO" id="GO:0051539">
    <property type="term" value="F:4 iron, 4 sulfur cluster binding"/>
    <property type="evidence" value="ECO:0007669"/>
    <property type="project" value="TreeGrafter"/>
</dbReference>
<dbReference type="PIRSF" id="PIRSF005622">
    <property type="entry name" value="Hydrgn_mat_hypD"/>
    <property type="match status" value="1"/>
</dbReference>
<gene>
    <name evidence="4" type="primary">hypD</name>
    <name evidence="4" type="ORF">FPV09_05390</name>
</gene>
<dbReference type="NCBIfam" id="TIGR00075">
    <property type="entry name" value="hypD"/>
    <property type="match status" value="1"/>
</dbReference>
<dbReference type="InterPro" id="IPR042243">
    <property type="entry name" value="HypD_1"/>
</dbReference>
<evidence type="ECO:0000256" key="1">
    <source>
        <dbReference type="ARBA" id="ARBA00007888"/>
    </source>
</evidence>
<proteinExistence type="inferred from homology"/>
<dbReference type="Gene3D" id="6.10.20.100">
    <property type="match status" value="1"/>
</dbReference>
<keyword evidence="2" id="KW-0479">Metal-binding</keyword>
<dbReference type="Pfam" id="PF01924">
    <property type="entry name" value="HypD"/>
    <property type="match status" value="1"/>
</dbReference>
<dbReference type="Proteomes" id="UP000322631">
    <property type="component" value="Chromosome"/>
</dbReference>
<dbReference type="AlphaFoldDB" id="A0A5C0SJN5"/>
<dbReference type="InterPro" id="IPR042244">
    <property type="entry name" value="HypD_2_sf"/>
</dbReference>
<evidence type="ECO:0000313" key="4">
    <source>
        <dbReference type="EMBL" id="QEK14633.1"/>
    </source>
</evidence>
<evidence type="ECO:0000256" key="2">
    <source>
        <dbReference type="ARBA" id="ARBA00022723"/>
    </source>
</evidence>
<evidence type="ECO:0000256" key="3">
    <source>
        <dbReference type="ARBA" id="ARBA00023004"/>
    </source>
</evidence>
<dbReference type="GO" id="GO:0051604">
    <property type="term" value="P:protein maturation"/>
    <property type="evidence" value="ECO:0007669"/>
    <property type="project" value="TreeGrafter"/>
</dbReference>
<dbReference type="RefSeq" id="WP_148882654.1">
    <property type="nucleotide sequence ID" value="NZ_CP041932.1"/>
</dbReference>
<organism evidence="4 5">
    <name type="scientific">Thermococcus aciditolerans</name>
    <dbReference type="NCBI Taxonomy" id="2598455"/>
    <lineage>
        <taxon>Archaea</taxon>
        <taxon>Methanobacteriati</taxon>
        <taxon>Methanobacteriota</taxon>
        <taxon>Thermococci</taxon>
        <taxon>Thermococcales</taxon>
        <taxon>Thermococcaceae</taxon>
        <taxon>Thermococcus</taxon>
    </lineage>
</organism>
<dbReference type="InterPro" id="IPR002780">
    <property type="entry name" value="Hyd_form_HypD"/>
</dbReference>
<dbReference type="GO" id="GO:0070025">
    <property type="term" value="F:carbon monoxide binding"/>
    <property type="evidence" value="ECO:0007669"/>
    <property type="project" value="TreeGrafter"/>
</dbReference>
<protein>
    <submittedName>
        <fullName evidence="4">Hydrogenase formation protein HypD</fullName>
    </submittedName>
</protein>
<dbReference type="EMBL" id="CP041932">
    <property type="protein sequence ID" value="QEK14633.1"/>
    <property type="molecule type" value="Genomic_DNA"/>
</dbReference>